<dbReference type="CDD" id="cd11693">
    <property type="entry name" value="HRI1_C_like"/>
    <property type="match status" value="1"/>
</dbReference>
<evidence type="ECO:0000256" key="3">
    <source>
        <dbReference type="ARBA" id="ARBA00005229"/>
    </source>
</evidence>
<evidence type="ECO:0000313" key="9">
    <source>
        <dbReference type="Proteomes" id="UP000078397"/>
    </source>
</evidence>
<comment type="similarity">
    <text evidence="3">Belongs to the HRI1 family.</text>
</comment>
<feature type="region of interest" description="Disordered" evidence="7">
    <location>
        <begin position="88"/>
        <end position="119"/>
    </location>
</feature>
<evidence type="ECO:0000256" key="7">
    <source>
        <dbReference type="SAM" id="MobiDB-lite"/>
    </source>
</evidence>
<comment type="subcellular location">
    <subcellularLocation>
        <location evidence="2">Cytoplasm</location>
    </subcellularLocation>
    <subcellularLocation>
        <location evidence="1">Nucleus</location>
    </subcellularLocation>
</comment>
<evidence type="ECO:0000313" key="8">
    <source>
        <dbReference type="EMBL" id="OAQ70844.1"/>
    </source>
</evidence>
<dbReference type="OrthoDB" id="4045395at2759"/>
<sequence>MAGSISIRRSIRWLPGDASEPTSTIVLTSPQRQFVDLRILKDGDTIQSLQDQLPLSRLDWAIAGTSSSSTRTINGEQVCHSRWDHWVSSRTDQPDKASDEGDMYPQPDGSTLEIGSMVNPDTGRDTPYEEIWDDEDPQPTTSEQVCAVLKYEDGKERGMAVRLGRYCQGFLKTSSNMSLERWEWQDSRAARTVRIGSEELPCGESLTRVYRLGEEVTIGSKKWTVVEVA</sequence>
<keyword evidence="9" id="KW-1185">Reference proteome</keyword>
<dbReference type="CDD" id="cd11692">
    <property type="entry name" value="HRI1_N_like"/>
    <property type="match status" value="1"/>
</dbReference>
<dbReference type="GO" id="GO:0005634">
    <property type="term" value="C:nucleus"/>
    <property type="evidence" value="ECO:0007669"/>
    <property type="project" value="UniProtKB-SubCell"/>
</dbReference>
<evidence type="ECO:0000256" key="6">
    <source>
        <dbReference type="ARBA" id="ARBA00023242"/>
    </source>
</evidence>
<accession>A0A179FYY1</accession>
<dbReference type="Proteomes" id="UP000078397">
    <property type="component" value="Unassembled WGS sequence"/>
</dbReference>
<comment type="caution">
    <text evidence="8">The sequence shown here is derived from an EMBL/GenBank/DDBJ whole genome shotgun (WGS) entry which is preliminary data.</text>
</comment>
<dbReference type="GeneID" id="28855204"/>
<gene>
    <name evidence="8" type="ORF">VFPPC_13433</name>
</gene>
<dbReference type="AlphaFoldDB" id="A0A179FYY1"/>
<evidence type="ECO:0000256" key="4">
    <source>
        <dbReference type="ARBA" id="ARBA00017063"/>
    </source>
</evidence>
<dbReference type="Gene3D" id="2.40.128.320">
    <property type="entry name" value="Protein HRI1, N-terminal domain"/>
    <property type="match status" value="1"/>
</dbReference>
<dbReference type="EMBL" id="LSBJ02000002">
    <property type="protein sequence ID" value="OAQ70844.1"/>
    <property type="molecule type" value="Genomic_DNA"/>
</dbReference>
<proteinExistence type="inferred from homology"/>
<dbReference type="Pfam" id="PF16815">
    <property type="entry name" value="HRI1"/>
    <property type="match status" value="1"/>
</dbReference>
<feature type="compositionally biased region" description="Basic and acidic residues" evidence="7">
    <location>
        <begin position="88"/>
        <end position="99"/>
    </location>
</feature>
<evidence type="ECO:0000256" key="2">
    <source>
        <dbReference type="ARBA" id="ARBA00004496"/>
    </source>
</evidence>
<protein>
    <recommendedName>
        <fullName evidence="4">Protein HRI1</fullName>
    </recommendedName>
</protein>
<dbReference type="RefSeq" id="XP_018147381.1">
    <property type="nucleotide sequence ID" value="XM_018291210.1"/>
</dbReference>
<name>A0A179FYY1_METCM</name>
<dbReference type="Gene3D" id="2.40.128.310">
    <property type="entry name" value="Protein HRI1, C-terminal domain"/>
    <property type="match status" value="1"/>
</dbReference>
<dbReference type="InterPro" id="IPR031818">
    <property type="entry name" value="Hri1"/>
</dbReference>
<dbReference type="GO" id="GO:0005737">
    <property type="term" value="C:cytoplasm"/>
    <property type="evidence" value="ECO:0007669"/>
    <property type="project" value="UniProtKB-SubCell"/>
</dbReference>
<reference evidence="8 9" key="1">
    <citation type="journal article" date="2016" name="PLoS Pathog.">
        <title>Biosynthesis of antibiotic leucinostatins in bio-control fungus Purpureocillium lilacinum and their inhibition on phytophthora revealed by genome mining.</title>
        <authorList>
            <person name="Wang G."/>
            <person name="Liu Z."/>
            <person name="Lin R."/>
            <person name="Li E."/>
            <person name="Mao Z."/>
            <person name="Ling J."/>
            <person name="Yang Y."/>
            <person name="Yin W.B."/>
            <person name="Xie B."/>
        </authorList>
    </citation>
    <scope>NUCLEOTIDE SEQUENCE [LARGE SCALE GENOMIC DNA]</scope>
    <source>
        <strain evidence="8">170</strain>
    </source>
</reference>
<organism evidence="8 9">
    <name type="scientific">Pochonia chlamydosporia 170</name>
    <dbReference type="NCBI Taxonomy" id="1380566"/>
    <lineage>
        <taxon>Eukaryota</taxon>
        <taxon>Fungi</taxon>
        <taxon>Dikarya</taxon>
        <taxon>Ascomycota</taxon>
        <taxon>Pezizomycotina</taxon>
        <taxon>Sordariomycetes</taxon>
        <taxon>Hypocreomycetidae</taxon>
        <taxon>Hypocreales</taxon>
        <taxon>Clavicipitaceae</taxon>
        <taxon>Pochonia</taxon>
    </lineage>
</organism>
<keyword evidence="6" id="KW-0539">Nucleus</keyword>
<dbReference type="InterPro" id="IPR038744">
    <property type="entry name" value="Hri1_N"/>
</dbReference>
<dbReference type="STRING" id="1380566.A0A179FYY1"/>
<dbReference type="KEGG" id="pchm:VFPPC_13433"/>
<evidence type="ECO:0000256" key="5">
    <source>
        <dbReference type="ARBA" id="ARBA00022490"/>
    </source>
</evidence>
<keyword evidence="5" id="KW-0963">Cytoplasm</keyword>
<dbReference type="InterPro" id="IPR043047">
    <property type="entry name" value="Hri1_N_sf"/>
</dbReference>
<evidence type="ECO:0000256" key="1">
    <source>
        <dbReference type="ARBA" id="ARBA00004123"/>
    </source>
</evidence>